<proteinExistence type="predicted"/>
<comment type="caution">
    <text evidence="1">The sequence shown here is derived from an EMBL/GenBank/DDBJ whole genome shotgun (WGS) entry which is preliminary data.</text>
</comment>
<organism evidence="1 2">
    <name type="scientific">Gossypium arboreum</name>
    <name type="common">Tree cotton</name>
    <name type="synonym">Gossypium nanking</name>
    <dbReference type="NCBI Taxonomy" id="29729"/>
    <lineage>
        <taxon>Eukaryota</taxon>
        <taxon>Viridiplantae</taxon>
        <taxon>Streptophyta</taxon>
        <taxon>Embryophyta</taxon>
        <taxon>Tracheophyta</taxon>
        <taxon>Spermatophyta</taxon>
        <taxon>Magnoliopsida</taxon>
        <taxon>eudicotyledons</taxon>
        <taxon>Gunneridae</taxon>
        <taxon>Pentapetalae</taxon>
        <taxon>rosids</taxon>
        <taxon>malvids</taxon>
        <taxon>Malvales</taxon>
        <taxon>Malvaceae</taxon>
        <taxon>Malvoideae</taxon>
        <taxon>Gossypium</taxon>
    </lineage>
</organism>
<name>A0ABR0N3J0_GOSAR</name>
<dbReference type="EMBL" id="JARKNE010000011">
    <property type="protein sequence ID" value="KAK5785124.1"/>
    <property type="molecule type" value="Genomic_DNA"/>
</dbReference>
<accession>A0ABR0N3J0</accession>
<evidence type="ECO:0000313" key="1">
    <source>
        <dbReference type="EMBL" id="KAK5785124.1"/>
    </source>
</evidence>
<reference evidence="1 2" key="1">
    <citation type="submission" date="2023-03" db="EMBL/GenBank/DDBJ databases">
        <title>WGS of Gossypium arboreum.</title>
        <authorList>
            <person name="Yu D."/>
        </authorList>
    </citation>
    <scope>NUCLEOTIDE SEQUENCE [LARGE SCALE GENOMIC DNA]</scope>
    <source>
        <tissue evidence="1">Leaf</tissue>
    </source>
</reference>
<gene>
    <name evidence="1" type="ORF">PVK06_039674</name>
</gene>
<dbReference type="Proteomes" id="UP001358586">
    <property type="component" value="Chromosome 11"/>
</dbReference>
<evidence type="ECO:0000313" key="2">
    <source>
        <dbReference type="Proteomes" id="UP001358586"/>
    </source>
</evidence>
<keyword evidence="2" id="KW-1185">Reference proteome</keyword>
<sequence>MWPHNSFDELGLILRGAIEKPVNFFYHFYKINLCPFALVEYLQGEAGRQNVNMLTTSTDHRVVTDAGINHSSGDSLSKTDSISREINKAMKIDFLISGACKRRKTIDGAMCINFVSEEEGNRYSSTALHVSHFVPIFGKVLVGCHGGSFSWHRDLSAQEYPYNHDDVGGCNFYLESPNMPVRSFVLANCVGGCSFSPTSPSVTVGSFVLANYVGGCDSSPASLNMTARSFVLANCVRGCGFSPVSLNMTSRSFALANCVGSCGSSPASLNMTTRNFALANCVEGCGFSPASLNMT</sequence>
<protein>
    <submittedName>
        <fullName evidence="1">Uncharacterized protein</fullName>
    </submittedName>
</protein>